<dbReference type="Pfam" id="PF13374">
    <property type="entry name" value="TPR_10"/>
    <property type="match status" value="3"/>
</dbReference>
<reference evidence="1" key="1">
    <citation type="journal article" date="2020" name="Stud. Mycol.">
        <title>101 Dothideomycetes genomes: a test case for predicting lifestyles and emergence of pathogens.</title>
        <authorList>
            <person name="Haridas S."/>
            <person name="Albert R."/>
            <person name="Binder M."/>
            <person name="Bloem J."/>
            <person name="Labutti K."/>
            <person name="Salamov A."/>
            <person name="Andreopoulos B."/>
            <person name="Baker S."/>
            <person name="Barry K."/>
            <person name="Bills G."/>
            <person name="Bluhm B."/>
            <person name="Cannon C."/>
            <person name="Castanera R."/>
            <person name="Culley D."/>
            <person name="Daum C."/>
            <person name="Ezra D."/>
            <person name="Gonzalez J."/>
            <person name="Henrissat B."/>
            <person name="Kuo A."/>
            <person name="Liang C."/>
            <person name="Lipzen A."/>
            <person name="Lutzoni F."/>
            <person name="Magnuson J."/>
            <person name="Mondo S."/>
            <person name="Nolan M."/>
            <person name="Ohm R."/>
            <person name="Pangilinan J."/>
            <person name="Park H.-J."/>
            <person name="Ramirez L."/>
            <person name="Alfaro M."/>
            <person name="Sun H."/>
            <person name="Tritt A."/>
            <person name="Yoshinaga Y."/>
            <person name="Zwiers L.-H."/>
            <person name="Turgeon B."/>
            <person name="Goodwin S."/>
            <person name="Spatafora J."/>
            <person name="Crous P."/>
            <person name="Grigoriev I."/>
        </authorList>
    </citation>
    <scope>NUCLEOTIDE SEQUENCE</scope>
    <source>
        <strain evidence="1">CBS 207.26</strain>
    </source>
</reference>
<dbReference type="InterPro" id="IPR053137">
    <property type="entry name" value="NLR-like"/>
</dbReference>
<dbReference type="InterPro" id="IPR011990">
    <property type="entry name" value="TPR-like_helical_dom_sf"/>
</dbReference>
<dbReference type="Proteomes" id="UP000800200">
    <property type="component" value="Unassembled WGS sequence"/>
</dbReference>
<sequence>MHRQALEGYKKVLGPEHSDTLTSINNLGSALERQNKYEEAEAMHQRALEGREKMLGPEHPHTLASISNLGTVLERQGKYEKAEELVVQVIAWGRASGHTYQYEQSRIYVQGWKSASGCGKKSLALSIHIQHYRLKL</sequence>
<organism evidence="1 2">
    <name type="scientific">Zopfia rhizophila CBS 207.26</name>
    <dbReference type="NCBI Taxonomy" id="1314779"/>
    <lineage>
        <taxon>Eukaryota</taxon>
        <taxon>Fungi</taxon>
        <taxon>Dikarya</taxon>
        <taxon>Ascomycota</taxon>
        <taxon>Pezizomycotina</taxon>
        <taxon>Dothideomycetes</taxon>
        <taxon>Dothideomycetes incertae sedis</taxon>
        <taxon>Zopfiaceae</taxon>
        <taxon>Zopfia</taxon>
    </lineage>
</organism>
<keyword evidence="2" id="KW-1185">Reference proteome</keyword>
<dbReference type="SUPFAM" id="SSF48452">
    <property type="entry name" value="TPR-like"/>
    <property type="match status" value="1"/>
</dbReference>
<evidence type="ECO:0000313" key="1">
    <source>
        <dbReference type="EMBL" id="KAF2185806.1"/>
    </source>
</evidence>
<dbReference type="EMBL" id="ML994632">
    <property type="protein sequence ID" value="KAF2185806.1"/>
    <property type="molecule type" value="Genomic_DNA"/>
</dbReference>
<dbReference type="PANTHER" id="PTHR46082">
    <property type="entry name" value="ATP/GTP-BINDING PROTEIN-RELATED"/>
    <property type="match status" value="1"/>
</dbReference>
<name>A0A6A6E7H6_9PEZI</name>
<dbReference type="PANTHER" id="PTHR46082:SF6">
    <property type="entry name" value="AAA+ ATPASE DOMAIN-CONTAINING PROTEIN-RELATED"/>
    <property type="match status" value="1"/>
</dbReference>
<proteinExistence type="predicted"/>
<protein>
    <submittedName>
        <fullName evidence="1">Uncharacterized protein</fullName>
    </submittedName>
</protein>
<evidence type="ECO:0000313" key="2">
    <source>
        <dbReference type="Proteomes" id="UP000800200"/>
    </source>
</evidence>
<dbReference type="AlphaFoldDB" id="A0A6A6E7H6"/>
<accession>A0A6A6E7H6</accession>
<gene>
    <name evidence="1" type="ORF">K469DRAFT_707474</name>
</gene>
<dbReference type="OrthoDB" id="1658288at2759"/>
<dbReference type="Gene3D" id="1.25.40.10">
    <property type="entry name" value="Tetratricopeptide repeat domain"/>
    <property type="match status" value="1"/>
</dbReference>